<sequence length="133" mass="14836">SISDQIPQVPAINTQLTISLLQNKLSFDGSGISQAEVESMINPLKSTQSASQERQLTRPSKMEPGKIYYDPNLRLNDQEYFHDSDVLERLNSTAKGGSFFQNLINMIEKISNQLSKGKKDNTSSTDGIDRITK</sequence>
<evidence type="ECO:0000313" key="2">
    <source>
        <dbReference type="Proteomes" id="UP000789920"/>
    </source>
</evidence>
<dbReference type="Proteomes" id="UP000789920">
    <property type="component" value="Unassembled WGS sequence"/>
</dbReference>
<feature type="non-terminal residue" evidence="1">
    <location>
        <position position="1"/>
    </location>
</feature>
<dbReference type="EMBL" id="CAJVQC010119663">
    <property type="protein sequence ID" value="CAG8838131.1"/>
    <property type="molecule type" value="Genomic_DNA"/>
</dbReference>
<feature type="non-terminal residue" evidence="1">
    <location>
        <position position="133"/>
    </location>
</feature>
<gene>
    <name evidence="1" type="ORF">RPERSI_LOCUS30558</name>
</gene>
<evidence type="ECO:0000313" key="1">
    <source>
        <dbReference type="EMBL" id="CAG8838131.1"/>
    </source>
</evidence>
<reference evidence="1" key="1">
    <citation type="submission" date="2021-06" db="EMBL/GenBank/DDBJ databases">
        <authorList>
            <person name="Kallberg Y."/>
            <person name="Tangrot J."/>
            <person name="Rosling A."/>
        </authorList>
    </citation>
    <scope>NUCLEOTIDE SEQUENCE</scope>
    <source>
        <strain evidence="1">MA461A</strain>
    </source>
</reference>
<proteinExistence type="predicted"/>
<keyword evidence="2" id="KW-1185">Reference proteome</keyword>
<protein>
    <submittedName>
        <fullName evidence="1">12184_t:CDS:1</fullName>
    </submittedName>
</protein>
<name>A0ACA9SFF0_9GLOM</name>
<organism evidence="1 2">
    <name type="scientific">Racocetra persica</name>
    <dbReference type="NCBI Taxonomy" id="160502"/>
    <lineage>
        <taxon>Eukaryota</taxon>
        <taxon>Fungi</taxon>
        <taxon>Fungi incertae sedis</taxon>
        <taxon>Mucoromycota</taxon>
        <taxon>Glomeromycotina</taxon>
        <taxon>Glomeromycetes</taxon>
        <taxon>Diversisporales</taxon>
        <taxon>Gigasporaceae</taxon>
        <taxon>Racocetra</taxon>
    </lineage>
</organism>
<accession>A0ACA9SFF0</accession>
<comment type="caution">
    <text evidence="1">The sequence shown here is derived from an EMBL/GenBank/DDBJ whole genome shotgun (WGS) entry which is preliminary data.</text>
</comment>